<dbReference type="PROSITE" id="PS00070">
    <property type="entry name" value="ALDEHYDE_DEHYDR_CYS"/>
    <property type="match status" value="1"/>
</dbReference>
<dbReference type="FunFam" id="3.40.605.10:FF:000007">
    <property type="entry name" value="NAD/NADP-dependent betaine aldehyde dehydrogenase"/>
    <property type="match status" value="1"/>
</dbReference>
<dbReference type="InterPro" id="IPR015590">
    <property type="entry name" value="Aldehyde_DH_dom"/>
</dbReference>
<comment type="similarity">
    <text evidence="1 6">Belongs to the aldehyde dehydrogenase family.</text>
</comment>
<evidence type="ECO:0000313" key="8">
    <source>
        <dbReference type="EMBL" id="TLV03813.1"/>
    </source>
</evidence>
<dbReference type="SUPFAM" id="SSF53720">
    <property type="entry name" value="ALDH-like"/>
    <property type="match status" value="1"/>
</dbReference>
<dbReference type="FunFam" id="3.40.309.10:FF:000012">
    <property type="entry name" value="Betaine aldehyde dehydrogenase"/>
    <property type="match status" value="1"/>
</dbReference>
<dbReference type="AlphaFoldDB" id="A0A5R9L5G5"/>
<dbReference type="Gene3D" id="3.40.309.10">
    <property type="entry name" value="Aldehyde Dehydrogenase, Chain A, domain 2"/>
    <property type="match status" value="1"/>
</dbReference>
<evidence type="ECO:0000256" key="4">
    <source>
        <dbReference type="ARBA" id="ARBA00049194"/>
    </source>
</evidence>
<keyword evidence="9" id="KW-1185">Reference proteome</keyword>
<evidence type="ECO:0000256" key="2">
    <source>
        <dbReference type="ARBA" id="ARBA00023002"/>
    </source>
</evidence>
<dbReference type="OrthoDB" id="9762913at2"/>
<proteinExistence type="inferred from homology"/>
<dbReference type="Gene3D" id="3.40.605.10">
    <property type="entry name" value="Aldehyde Dehydrogenase, Chain A, domain 1"/>
    <property type="match status" value="1"/>
</dbReference>
<evidence type="ECO:0000259" key="7">
    <source>
        <dbReference type="Pfam" id="PF00171"/>
    </source>
</evidence>
<feature type="active site" evidence="5">
    <location>
        <position position="244"/>
    </location>
</feature>
<name>A0A5R9L5G5_9BACT</name>
<evidence type="ECO:0000256" key="6">
    <source>
        <dbReference type="RuleBase" id="RU003345"/>
    </source>
</evidence>
<dbReference type="InterPro" id="IPR016160">
    <property type="entry name" value="Ald_DH_CS_CYS"/>
</dbReference>
<sequence>MKTIERIYINGEFVTPHGTETFELISPTDNTQIGTVRLADEVDTREAIAAAKAALKTYSQTTPAERIVYLQRMYDAVERRQDDIIQAMLLEYGGTLQFTREAAKSCLAFIGSNIDLLKSFKFQQRLGDSDVLLEPLGVVGIITPWNASSGFICSKLSTALAAGCTAVIKPSEMSAIQTQVITECLHEANLPAGVFNIVTGRGEIVGNEITLSPDIAKITFTGSTAVGKMIAKGAVDTMKRVTLELGGKSPNILLEDADFQTAIPMAAMLAFMNSGQACVAGTRLLVPESRLEEAETIMKATVENLKVGNPADEDTAVGPMVSKKQYQRVQDYIKIGQDEGAKLLVGGQGHPQGLENGNFVRPTVFSHVTNDMRIAREEIFGPVLSIISYKDEEDAIEIANDTNYGLFAYVSSADDARAKRVASKIQAGRVAVNQFSFDLVAPFGGYKQSGIGREYGKYGLEAFLEPKAIC</sequence>
<dbReference type="InterPro" id="IPR029510">
    <property type="entry name" value="Ald_DH_CS_GLU"/>
</dbReference>
<reference evidence="8 9" key="1">
    <citation type="submission" date="2019-05" db="EMBL/GenBank/DDBJ databases">
        <authorList>
            <person name="Qu J.-H."/>
        </authorList>
    </citation>
    <scope>NUCLEOTIDE SEQUENCE [LARGE SCALE GENOMIC DNA]</scope>
    <source>
        <strain evidence="8 9">T17</strain>
    </source>
</reference>
<dbReference type="PROSITE" id="PS00687">
    <property type="entry name" value="ALDEHYDE_DEHYDR_GLU"/>
    <property type="match status" value="1"/>
</dbReference>
<dbReference type="RefSeq" id="WP_138365023.1">
    <property type="nucleotide sequence ID" value="NZ_VCEJ01000002.1"/>
</dbReference>
<dbReference type="FunFam" id="3.40.605.10:FF:000026">
    <property type="entry name" value="Aldehyde dehydrogenase, putative"/>
    <property type="match status" value="1"/>
</dbReference>
<dbReference type="EC" id="1.2.1.3" evidence="3"/>
<dbReference type="CDD" id="cd07138">
    <property type="entry name" value="ALDH_CddD_SSP0762"/>
    <property type="match status" value="1"/>
</dbReference>
<keyword evidence="2 6" id="KW-0560">Oxidoreductase</keyword>
<evidence type="ECO:0000313" key="9">
    <source>
        <dbReference type="Proteomes" id="UP000306402"/>
    </source>
</evidence>
<comment type="catalytic activity">
    <reaction evidence="4">
        <text>an aldehyde + NAD(+) + H2O = a carboxylate + NADH + 2 H(+)</text>
        <dbReference type="Rhea" id="RHEA:16185"/>
        <dbReference type="ChEBI" id="CHEBI:15377"/>
        <dbReference type="ChEBI" id="CHEBI:15378"/>
        <dbReference type="ChEBI" id="CHEBI:17478"/>
        <dbReference type="ChEBI" id="CHEBI:29067"/>
        <dbReference type="ChEBI" id="CHEBI:57540"/>
        <dbReference type="ChEBI" id="CHEBI:57945"/>
        <dbReference type="EC" id="1.2.1.3"/>
    </reaction>
</comment>
<evidence type="ECO:0000256" key="5">
    <source>
        <dbReference type="PROSITE-ProRule" id="PRU10007"/>
    </source>
</evidence>
<dbReference type="InterPro" id="IPR016163">
    <property type="entry name" value="Ald_DH_C"/>
</dbReference>
<accession>A0A5R9L5G5</accession>
<dbReference type="Proteomes" id="UP000306402">
    <property type="component" value="Unassembled WGS sequence"/>
</dbReference>
<protein>
    <recommendedName>
        <fullName evidence="3">aldehyde dehydrogenase (NAD(+))</fullName>
        <ecNumber evidence="3">1.2.1.3</ecNumber>
    </recommendedName>
</protein>
<feature type="domain" description="Aldehyde dehydrogenase" evidence="7">
    <location>
        <begin position="14"/>
        <end position="469"/>
    </location>
</feature>
<gene>
    <name evidence="8" type="ORF">FEN17_09535</name>
</gene>
<dbReference type="PANTHER" id="PTHR42804:SF1">
    <property type="entry name" value="ALDEHYDE DEHYDROGENASE-RELATED"/>
    <property type="match status" value="1"/>
</dbReference>
<organism evidence="8 9">
    <name type="scientific">Dyadobacter luticola</name>
    <dbReference type="NCBI Taxonomy" id="1979387"/>
    <lineage>
        <taxon>Bacteria</taxon>
        <taxon>Pseudomonadati</taxon>
        <taxon>Bacteroidota</taxon>
        <taxon>Cytophagia</taxon>
        <taxon>Cytophagales</taxon>
        <taxon>Spirosomataceae</taxon>
        <taxon>Dyadobacter</taxon>
    </lineage>
</organism>
<evidence type="ECO:0000256" key="1">
    <source>
        <dbReference type="ARBA" id="ARBA00009986"/>
    </source>
</evidence>
<dbReference type="GO" id="GO:0004029">
    <property type="term" value="F:aldehyde dehydrogenase (NAD+) activity"/>
    <property type="evidence" value="ECO:0007669"/>
    <property type="project" value="UniProtKB-EC"/>
</dbReference>
<evidence type="ECO:0000256" key="3">
    <source>
        <dbReference type="ARBA" id="ARBA00024226"/>
    </source>
</evidence>
<dbReference type="EMBL" id="VCEJ01000002">
    <property type="protein sequence ID" value="TLV03813.1"/>
    <property type="molecule type" value="Genomic_DNA"/>
</dbReference>
<dbReference type="PANTHER" id="PTHR42804">
    <property type="entry name" value="ALDEHYDE DEHYDROGENASE"/>
    <property type="match status" value="1"/>
</dbReference>
<dbReference type="InterPro" id="IPR016161">
    <property type="entry name" value="Ald_DH/histidinol_DH"/>
</dbReference>
<dbReference type="Pfam" id="PF00171">
    <property type="entry name" value="Aldedh"/>
    <property type="match status" value="1"/>
</dbReference>
<comment type="caution">
    <text evidence="8">The sequence shown here is derived from an EMBL/GenBank/DDBJ whole genome shotgun (WGS) entry which is preliminary data.</text>
</comment>
<dbReference type="InterPro" id="IPR016162">
    <property type="entry name" value="Ald_DH_N"/>
</dbReference>